<evidence type="ECO:0000256" key="1">
    <source>
        <dbReference type="SAM" id="Phobius"/>
    </source>
</evidence>
<gene>
    <name evidence="2" type="ORF">F8O02_02680</name>
</gene>
<dbReference type="EMBL" id="WBKA01000002">
    <property type="protein sequence ID" value="KAB1632793.1"/>
    <property type="molecule type" value="Genomic_DNA"/>
</dbReference>
<dbReference type="OrthoDB" id="3292509at2"/>
<evidence type="ECO:0000313" key="3">
    <source>
        <dbReference type="Proteomes" id="UP000481339"/>
    </source>
</evidence>
<reference evidence="2 3" key="1">
    <citation type="submission" date="2019-09" db="EMBL/GenBank/DDBJ databases">
        <title>Phylogeny of genus Pseudoclavibacter and closely related genus.</title>
        <authorList>
            <person name="Li Y."/>
        </authorList>
    </citation>
    <scope>NUCLEOTIDE SEQUENCE [LARGE SCALE GENOMIC DNA]</scope>
    <source>
        <strain evidence="2 3">JCM 16921</strain>
    </source>
</reference>
<feature type="transmembrane region" description="Helical" evidence="1">
    <location>
        <begin position="62"/>
        <end position="78"/>
    </location>
</feature>
<feature type="transmembrane region" description="Helical" evidence="1">
    <location>
        <begin position="84"/>
        <end position="103"/>
    </location>
</feature>
<keyword evidence="1" id="KW-0472">Membrane</keyword>
<protein>
    <submittedName>
        <fullName evidence="2">ECF transporter S component</fullName>
    </submittedName>
</protein>
<keyword evidence="3" id="KW-1185">Reference proteome</keyword>
<evidence type="ECO:0000313" key="2">
    <source>
        <dbReference type="EMBL" id="KAB1632793.1"/>
    </source>
</evidence>
<feature type="transmembrane region" description="Helical" evidence="1">
    <location>
        <begin position="148"/>
        <end position="172"/>
    </location>
</feature>
<keyword evidence="1" id="KW-0812">Transmembrane</keyword>
<feature type="transmembrane region" description="Helical" evidence="1">
    <location>
        <begin position="115"/>
        <end position="136"/>
    </location>
</feature>
<sequence length="180" mass="18692">MAHLSTRLLLSCAAIGVATGLLFIVTGGLHVVVLTTVPWLYGALIGLYFLPGAIAQGTFRRSLVALVTILVSGLLTAVSPVQSLGWAVFAPILLIGVLQELPWAVTRYRQCTRRAAMTGAVVSGTLLGVLFAVVLHGRALTPSIWLDIAQGALALASVLAFTALGWTVAAALHRAGVGRS</sequence>
<feature type="transmembrane region" description="Helical" evidence="1">
    <location>
        <begin position="31"/>
        <end position="50"/>
    </location>
</feature>
<organism evidence="2 3">
    <name type="scientific">Pseudoclavibacter caeni</name>
    <dbReference type="NCBI Taxonomy" id="908846"/>
    <lineage>
        <taxon>Bacteria</taxon>
        <taxon>Bacillati</taxon>
        <taxon>Actinomycetota</taxon>
        <taxon>Actinomycetes</taxon>
        <taxon>Micrococcales</taxon>
        <taxon>Microbacteriaceae</taxon>
        <taxon>Pseudoclavibacter</taxon>
    </lineage>
</organism>
<dbReference type="InterPro" id="IPR017195">
    <property type="entry name" value="ABC_thiamin-permease_prd"/>
</dbReference>
<proteinExistence type="predicted"/>
<dbReference type="Proteomes" id="UP000481339">
    <property type="component" value="Unassembled WGS sequence"/>
</dbReference>
<feature type="transmembrane region" description="Helical" evidence="1">
    <location>
        <begin position="7"/>
        <end position="25"/>
    </location>
</feature>
<name>A0A7C8BNK5_9MICO</name>
<dbReference type="Pfam" id="PF09819">
    <property type="entry name" value="ABC_cobalt"/>
    <property type="match status" value="1"/>
</dbReference>
<accession>A0A7C8BNK5</accession>
<dbReference type="RefSeq" id="WP_158035715.1">
    <property type="nucleotide sequence ID" value="NZ_BAAAZV010000003.1"/>
</dbReference>
<keyword evidence="1" id="KW-1133">Transmembrane helix</keyword>
<dbReference type="AlphaFoldDB" id="A0A7C8BNK5"/>
<comment type="caution">
    <text evidence="2">The sequence shown here is derived from an EMBL/GenBank/DDBJ whole genome shotgun (WGS) entry which is preliminary data.</text>
</comment>